<protein>
    <recommendedName>
        <fullName evidence="2">Bacterial surface antigen (D15) domain-containing protein</fullName>
    </recommendedName>
</protein>
<evidence type="ECO:0000313" key="1">
    <source>
        <dbReference type="EMBL" id="HGE78381.1"/>
    </source>
</evidence>
<gene>
    <name evidence="1" type="ORF">ENX68_05210</name>
</gene>
<organism evidence="1">
    <name type="scientific">candidate division WOR-3 bacterium</name>
    <dbReference type="NCBI Taxonomy" id="2052148"/>
    <lineage>
        <taxon>Bacteria</taxon>
        <taxon>Bacteria division WOR-3</taxon>
    </lineage>
</organism>
<name>A0A7V3RI11_UNCW3</name>
<reference evidence="1" key="1">
    <citation type="journal article" date="2020" name="mSystems">
        <title>Genome- and Community-Level Interaction Insights into Carbon Utilization and Element Cycling Functions of Hydrothermarchaeota in Hydrothermal Sediment.</title>
        <authorList>
            <person name="Zhou Z."/>
            <person name="Liu Y."/>
            <person name="Xu W."/>
            <person name="Pan J."/>
            <person name="Luo Z.H."/>
            <person name="Li M."/>
        </authorList>
    </citation>
    <scope>NUCLEOTIDE SEQUENCE [LARGE SCALE GENOMIC DNA]</scope>
    <source>
        <strain evidence="1">SpSt-961</strain>
    </source>
</reference>
<dbReference type="InterPro" id="IPR011042">
    <property type="entry name" value="6-blade_b-propeller_TolB-like"/>
</dbReference>
<proteinExistence type="predicted"/>
<comment type="caution">
    <text evidence="1">The sequence shown here is derived from an EMBL/GenBank/DDBJ whole genome shotgun (WGS) entry which is preliminary data.</text>
</comment>
<dbReference type="Gene3D" id="2.120.10.30">
    <property type="entry name" value="TolB, C-terminal domain"/>
    <property type="match status" value="1"/>
</dbReference>
<accession>A0A7V3RI11</accession>
<dbReference type="EMBL" id="DTOZ01000138">
    <property type="protein sequence ID" value="HGE78381.1"/>
    <property type="molecule type" value="Genomic_DNA"/>
</dbReference>
<dbReference type="AlphaFoldDB" id="A0A7V3RI11"/>
<dbReference type="SUPFAM" id="SSF82171">
    <property type="entry name" value="DPP6 N-terminal domain-like"/>
    <property type="match status" value="1"/>
</dbReference>
<sequence>MFIFATILFTWFDWEVMKTDNFTVIYKSNYEYEALQSLKYLEYYHNKVDTLIGNKPKNLPVVIEDIGTSSNGYANPFFYNIHLFTYPPGFEYHLEGIEDWHRLVSLHEYTHIAHMTNTKGLSKTLTRIFGAPFQPNMYSPGWIIEGITIYSESRFSPYEGRLNDGFFGNYISSCVYENRFPTIVEATNEPLSFPYGKGYLYGGEFFNFLAIQYGVDKFAQFFKTYGSYPWAMVSPIFPGLGLDIAAKRVYGRTFPRLFSEWLEYKKYHYIAGIRAERLTHNGWYKSSLLHYKNKIYYIQEIPIKLNGFRYKNITRIMEYDIYKKREKVFATLNSSVTTRMKLYNDNLYLGTAEIRRADNVYYNGFGITTALQRLNLNTGKSEILFVDDIRSFCILDDSLILYIKKSAKCFGSELWVYSCGERDKLLETEYLINDIETDGRLILVSASRKSENSDIYLYNPESNEFELILKTPWNEGFLTFSGTDQICFIANFDQRHHIYGLNLKNLENIVRYTKNGFVNSFVFIQDTIYLSGLNSAGFDIYKIPVKSEKYSLKQWEESPKLEFDDKKFLIKKENYIEIVKTLLPSARLPLFLPLDSTYRRWLYGALITGSDATGENFYLTIFGYDQLNGEPYFVSTIQSLFFSPLKLIIYYDYRGYSGLYTSYPIFRRLNSFLSDIEIYFNIKSFDNYARKEIAPGFAIDIKKPYNSYFLNLSTPLERISLRSSIDRIGLMANVGISHILFDGEFHTILTYFSDPRNPDTPSISIRGYKKISTQKGIKLSNEYSHKLLKIGKGLWNPNIFFEHLFGILFIDWALDNSKMYYSSGIEFALETKICFGFIKTLPKIGFAINQERETSLYFKIDTN</sequence>
<evidence type="ECO:0008006" key="2">
    <source>
        <dbReference type="Google" id="ProtNLM"/>
    </source>
</evidence>